<dbReference type="PANTHER" id="PTHR47154">
    <property type="entry name" value="G-PROTEIN COUPLED RECEPTOR MTH-RELATED"/>
    <property type="match status" value="1"/>
</dbReference>
<feature type="transmembrane region" description="Helical" evidence="5">
    <location>
        <begin position="219"/>
        <end position="241"/>
    </location>
</feature>
<dbReference type="PANTHER" id="PTHR47154:SF2">
    <property type="entry name" value="G-PROTEIN COUPLED RECEPTOR MTH-RELATED"/>
    <property type="match status" value="1"/>
</dbReference>
<sequence length="411" mass="48637">MKHFSTIFVIFSIICLRFALCARDKCRADETLCVRSCCNSSDFYQVNVQKCELISKYCRLSTETKLNVFNGIRRYMNLLMKFWHDVSVPCLRSEDVDMPWRKSKTVEKYQDPINIPDYCFSAQYNSTTNQFDMVPLNCAKENTWHTYTRYVIIVGLLFSVLLLLTTICIYLTIRELRNNMRLKLFIWYLTSLVFGHTSLITCDEVIWNYEGKEYLKFGIGFISSYFFMSTFLSMNVIGFEIWITFKKVRVENNPHNDKKRYLIYAIYVWTVPIVFYLLYYLTLSSFWSSGPVALILLQNFITFIFLTYKICATRYKAATMRKDANLVTETIKIILSLFFMMGIPRSLFVVLLYLNNLAYFMISKYIFLSIEAPLIFKLFVLKKNVWNMLKNRFWHKYVHPSTTTDDGSSMP</sequence>
<dbReference type="PRINTS" id="PR00249">
    <property type="entry name" value="GPCRSECRETIN"/>
</dbReference>
<name>A0ABM3V9J5_MUSDO</name>
<dbReference type="Gene3D" id="1.20.1070.10">
    <property type="entry name" value="Rhodopsin 7-helix transmembrane proteins"/>
    <property type="match status" value="1"/>
</dbReference>
<dbReference type="Proteomes" id="UP001652621">
    <property type="component" value="Unplaced"/>
</dbReference>
<evidence type="ECO:0000256" key="2">
    <source>
        <dbReference type="ARBA" id="ARBA00022692"/>
    </source>
</evidence>
<feature type="transmembrane region" description="Helical" evidence="5">
    <location>
        <begin position="261"/>
        <end position="281"/>
    </location>
</feature>
<feature type="transmembrane region" description="Helical" evidence="5">
    <location>
        <begin position="293"/>
        <end position="312"/>
    </location>
</feature>
<evidence type="ECO:0000256" key="4">
    <source>
        <dbReference type="ARBA" id="ARBA00023136"/>
    </source>
</evidence>
<feature type="signal peptide" evidence="6">
    <location>
        <begin position="1"/>
        <end position="21"/>
    </location>
</feature>
<keyword evidence="7" id="KW-1185">Reference proteome</keyword>
<evidence type="ECO:0000256" key="6">
    <source>
        <dbReference type="SAM" id="SignalP"/>
    </source>
</evidence>
<feature type="transmembrane region" description="Helical" evidence="5">
    <location>
        <begin position="150"/>
        <end position="173"/>
    </location>
</feature>
<gene>
    <name evidence="8" type="primary">LOC105262457</name>
</gene>
<reference evidence="8" key="1">
    <citation type="submission" date="2025-08" db="UniProtKB">
        <authorList>
            <consortium name="RefSeq"/>
        </authorList>
    </citation>
    <scope>IDENTIFICATION</scope>
    <source>
        <strain evidence="8">Aabys</strain>
        <tissue evidence="8">Whole body</tissue>
    </source>
</reference>
<keyword evidence="4 5" id="KW-0472">Membrane</keyword>
<dbReference type="InterPro" id="IPR000832">
    <property type="entry name" value="GPCR_2_secretin-like"/>
</dbReference>
<evidence type="ECO:0000313" key="7">
    <source>
        <dbReference type="Proteomes" id="UP001652621"/>
    </source>
</evidence>
<organism evidence="7 8">
    <name type="scientific">Musca domestica</name>
    <name type="common">House fly</name>
    <dbReference type="NCBI Taxonomy" id="7370"/>
    <lineage>
        <taxon>Eukaryota</taxon>
        <taxon>Metazoa</taxon>
        <taxon>Ecdysozoa</taxon>
        <taxon>Arthropoda</taxon>
        <taxon>Hexapoda</taxon>
        <taxon>Insecta</taxon>
        <taxon>Pterygota</taxon>
        <taxon>Neoptera</taxon>
        <taxon>Endopterygota</taxon>
        <taxon>Diptera</taxon>
        <taxon>Brachycera</taxon>
        <taxon>Muscomorpha</taxon>
        <taxon>Muscoidea</taxon>
        <taxon>Muscidae</taxon>
        <taxon>Musca</taxon>
    </lineage>
</organism>
<feature type="transmembrane region" description="Helical" evidence="5">
    <location>
        <begin position="185"/>
        <end position="207"/>
    </location>
</feature>
<keyword evidence="3 5" id="KW-1133">Transmembrane helix</keyword>
<dbReference type="GeneID" id="105262457"/>
<evidence type="ECO:0000313" key="8">
    <source>
        <dbReference type="RefSeq" id="XP_058982358.1"/>
    </source>
</evidence>
<evidence type="ECO:0000256" key="5">
    <source>
        <dbReference type="SAM" id="Phobius"/>
    </source>
</evidence>
<feature type="transmembrane region" description="Helical" evidence="5">
    <location>
        <begin position="360"/>
        <end position="380"/>
    </location>
</feature>
<evidence type="ECO:0000256" key="3">
    <source>
        <dbReference type="ARBA" id="ARBA00022989"/>
    </source>
</evidence>
<keyword evidence="6" id="KW-0732">Signal</keyword>
<feature type="transmembrane region" description="Helical" evidence="5">
    <location>
        <begin position="333"/>
        <end position="354"/>
    </location>
</feature>
<dbReference type="RefSeq" id="XP_058982358.1">
    <property type="nucleotide sequence ID" value="XM_059126375.1"/>
</dbReference>
<feature type="chain" id="PRO_5045513570" evidence="6">
    <location>
        <begin position="22"/>
        <end position="411"/>
    </location>
</feature>
<proteinExistence type="predicted"/>
<evidence type="ECO:0000256" key="1">
    <source>
        <dbReference type="ARBA" id="ARBA00004141"/>
    </source>
</evidence>
<dbReference type="InterPro" id="IPR051384">
    <property type="entry name" value="Mth_GPCR"/>
</dbReference>
<accession>A0ABM3V9J5</accession>
<dbReference type="Pfam" id="PF00002">
    <property type="entry name" value="7tm_2"/>
    <property type="match status" value="1"/>
</dbReference>
<protein>
    <submittedName>
        <fullName evidence="8">G-protein coupled receptor Mth2 isoform X1</fullName>
    </submittedName>
</protein>
<keyword evidence="2 5" id="KW-0812">Transmembrane</keyword>
<comment type="subcellular location">
    <subcellularLocation>
        <location evidence="1">Membrane</location>
        <topology evidence="1">Multi-pass membrane protein</topology>
    </subcellularLocation>
</comment>
<keyword evidence="8" id="KW-0675">Receptor</keyword>